<comment type="subunit">
    <text evidence="6">Heterooligomer composed of large and small subunits.</text>
</comment>
<dbReference type="RefSeq" id="WP_407673696.1">
    <property type="nucleotide sequence ID" value="NZ_BAAAEM010000002.1"/>
</dbReference>
<evidence type="ECO:0000313" key="8">
    <source>
        <dbReference type="Proteomes" id="UP001500713"/>
    </source>
</evidence>
<dbReference type="InterPro" id="IPR003761">
    <property type="entry name" value="Exonuc_VII_S"/>
</dbReference>
<dbReference type="InterPro" id="IPR037004">
    <property type="entry name" value="Exonuc_VII_ssu_sf"/>
</dbReference>
<organism evidence="7 8">
    <name type="scientific">Parasphingorhabdus litoris</name>
    <dbReference type="NCBI Taxonomy" id="394733"/>
    <lineage>
        <taxon>Bacteria</taxon>
        <taxon>Pseudomonadati</taxon>
        <taxon>Pseudomonadota</taxon>
        <taxon>Alphaproteobacteria</taxon>
        <taxon>Sphingomonadales</taxon>
        <taxon>Sphingomonadaceae</taxon>
        <taxon>Parasphingorhabdus</taxon>
    </lineage>
</organism>
<accession>A0ABN1A5V1</accession>
<dbReference type="NCBIfam" id="NF002139">
    <property type="entry name" value="PRK00977.1-3"/>
    <property type="match status" value="1"/>
</dbReference>
<dbReference type="EC" id="3.1.11.6" evidence="6"/>
<dbReference type="PIRSF" id="PIRSF006488">
    <property type="entry name" value="Exonuc_VII_S"/>
    <property type="match status" value="1"/>
</dbReference>
<reference evidence="7 8" key="1">
    <citation type="journal article" date="2019" name="Int. J. Syst. Evol. Microbiol.">
        <title>The Global Catalogue of Microorganisms (GCM) 10K type strain sequencing project: providing services to taxonomists for standard genome sequencing and annotation.</title>
        <authorList>
            <consortium name="The Broad Institute Genomics Platform"/>
            <consortium name="The Broad Institute Genome Sequencing Center for Infectious Disease"/>
            <person name="Wu L."/>
            <person name="Ma J."/>
        </authorList>
    </citation>
    <scope>NUCLEOTIDE SEQUENCE [LARGE SCALE GENOMIC DNA]</scope>
    <source>
        <strain evidence="7 8">JCM 14162</strain>
    </source>
</reference>
<dbReference type="EMBL" id="BAAAEM010000002">
    <property type="protein sequence ID" value="GAA0468287.1"/>
    <property type="molecule type" value="Genomic_DNA"/>
</dbReference>
<dbReference type="NCBIfam" id="TIGR01280">
    <property type="entry name" value="xseB"/>
    <property type="match status" value="1"/>
</dbReference>
<evidence type="ECO:0000256" key="6">
    <source>
        <dbReference type="HAMAP-Rule" id="MF_00337"/>
    </source>
</evidence>
<dbReference type="PANTHER" id="PTHR34137:SF1">
    <property type="entry name" value="EXODEOXYRIBONUCLEASE 7 SMALL SUBUNIT"/>
    <property type="match status" value="1"/>
</dbReference>
<comment type="catalytic activity">
    <reaction evidence="6">
        <text>Exonucleolytic cleavage in either 5'- to 3'- or 3'- to 5'-direction to yield nucleoside 5'-phosphates.</text>
        <dbReference type="EC" id="3.1.11.6"/>
    </reaction>
</comment>
<comment type="subcellular location">
    <subcellularLocation>
        <location evidence="6">Cytoplasm</location>
    </subcellularLocation>
</comment>
<comment type="caution">
    <text evidence="7">The sequence shown here is derived from an EMBL/GenBank/DDBJ whole genome shotgun (WGS) entry which is preliminary data.</text>
</comment>
<comment type="similarity">
    <text evidence="1 6">Belongs to the XseB family.</text>
</comment>
<keyword evidence="5 6" id="KW-0269">Exonuclease</keyword>
<dbReference type="Gene3D" id="1.10.287.1040">
    <property type="entry name" value="Exonuclease VII, small subunit"/>
    <property type="match status" value="1"/>
</dbReference>
<evidence type="ECO:0000256" key="4">
    <source>
        <dbReference type="ARBA" id="ARBA00022801"/>
    </source>
</evidence>
<comment type="function">
    <text evidence="6">Bidirectionally degrades single-stranded DNA into large acid-insoluble oligonucleotides, which are then degraded further into small acid-soluble oligonucleotides.</text>
</comment>
<keyword evidence="3 6" id="KW-0540">Nuclease</keyword>
<keyword evidence="2 6" id="KW-0963">Cytoplasm</keyword>
<sequence>MSETAQDMSDDIAQLNFEDALRRLEDIVRKLESGDVPLDQSIALYEQGEKLRGLCQKRLEDAQAKIEKITLDRDGKAQGVTAFDAD</sequence>
<dbReference type="PANTHER" id="PTHR34137">
    <property type="entry name" value="EXODEOXYRIBONUCLEASE 7 SMALL SUBUNIT"/>
    <property type="match status" value="1"/>
</dbReference>
<gene>
    <name evidence="6" type="primary">xseB</name>
    <name evidence="7" type="ORF">GCM10009096_06460</name>
</gene>
<evidence type="ECO:0000256" key="1">
    <source>
        <dbReference type="ARBA" id="ARBA00009998"/>
    </source>
</evidence>
<dbReference type="SUPFAM" id="SSF116842">
    <property type="entry name" value="XseB-like"/>
    <property type="match status" value="1"/>
</dbReference>
<evidence type="ECO:0000256" key="3">
    <source>
        <dbReference type="ARBA" id="ARBA00022722"/>
    </source>
</evidence>
<keyword evidence="4 6" id="KW-0378">Hydrolase</keyword>
<dbReference type="Proteomes" id="UP001500713">
    <property type="component" value="Unassembled WGS sequence"/>
</dbReference>
<name>A0ABN1A5V1_9SPHN</name>
<evidence type="ECO:0000256" key="5">
    <source>
        <dbReference type="ARBA" id="ARBA00022839"/>
    </source>
</evidence>
<keyword evidence="8" id="KW-1185">Reference proteome</keyword>
<protein>
    <recommendedName>
        <fullName evidence="6">Exodeoxyribonuclease 7 small subunit</fullName>
        <ecNumber evidence="6">3.1.11.6</ecNumber>
    </recommendedName>
    <alternativeName>
        <fullName evidence="6">Exodeoxyribonuclease VII small subunit</fullName>
        <shortName evidence="6">Exonuclease VII small subunit</shortName>
    </alternativeName>
</protein>
<dbReference type="HAMAP" id="MF_00337">
    <property type="entry name" value="Exonuc_7_S"/>
    <property type="match status" value="1"/>
</dbReference>
<proteinExistence type="inferred from homology"/>
<dbReference type="Pfam" id="PF02609">
    <property type="entry name" value="Exonuc_VII_S"/>
    <property type="match status" value="1"/>
</dbReference>
<evidence type="ECO:0000313" key="7">
    <source>
        <dbReference type="EMBL" id="GAA0468287.1"/>
    </source>
</evidence>
<evidence type="ECO:0000256" key="2">
    <source>
        <dbReference type="ARBA" id="ARBA00022490"/>
    </source>
</evidence>